<gene>
    <name evidence="1" type="ORF">ELY38_10885</name>
</gene>
<evidence type="ECO:0000313" key="1">
    <source>
        <dbReference type="EMBL" id="RUR31159.1"/>
    </source>
</evidence>
<comment type="caution">
    <text evidence="1">The sequence shown here is derived from an EMBL/GenBank/DDBJ whole genome shotgun (WGS) entry which is preliminary data.</text>
</comment>
<evidence type="ECO:0008006" key="3">
    <source>
        <dbReference type="Google" id="ProtNLM"/>
    </source>
</evidence>
<sequence>MNNIPRPAYDDYIALQNLANNKGVGSYPSLQSFVTCIQQGYRQYEALQGNASHITSVVTSPVVEKHLKAHFRKPPQDLKHITELREESEYLVCPMCGSLHGGTLDHLLPKSKYGGFAIYSLNLVPACKCNNRRGELVIGTNADERILHPYFDHCLSERLIEAHFEDLGPVPKVGLRLCIDDTHPEYVAIEFHFRSIVKKTAVQRYLKDRWADICRKPSLVVRSLKNNPQTRNDLKQILEEELDMLDDIHRGKNNWNSIFIAGLLDRPVLQWLFNQLYMPGRLPGGPLV</sequence>
<protein>
    <recommendedName>
        <fullName evidence="3">HNH endonuclease</fullName>
    </recommendedName>
</protein>
<accession>A0A433KNG7</accession>
<name>A0A433KNG7_9GAMM</name>
<keyword evidence="2" id="KW-1185">Reference proteome</keyword>
<organism evidence="1 2">
    <name type="scientific">Vreelandella nanhaiensis</name>
    <dbReference type="NCBI Taxonomy" id="1258546"/>
    <lineage>
        <taxon>Bacteria</taxon>
        <taxon>Pseudomonadati</taxon>
        <taxon>Pseudomonadota</taxon>
        <taxon>Gammaproteobacteria</taxon>
        <taxon>Oceanospirillales</taxon>
        <taxon>Halomonadaceae</taxon>
        <taxon>Vreelandella</taxon>
    </lineage>
</organism>
<dbReference type="AlphaFoldDB" id="A0A433KNG7"/>
<dbReference type="Proteomes" id="UP000287023">
    <property type="component" value="Unassembled WGS sequence"/>
</dbReference>
<dbReference type="Gene3D" id="1.10.30.50">
    <property type="match status" value="1"/>
</dbReference>
<evidence type="ECO:0000313" key="2">
    <source>
        <dbReference type="Proteomes" id="UP000287023"/>
    </source>
</evidence>
<dbReference type="RefSeq" id="WP_127062164.1">
    <property type="nucleotide sequence ID" value="NZ_RZHF01000015.1"/>
</dbReference>
<proteinExistence type="predicted"/>
<reference evidence="1 2" key="1">
    <citation type="submission" date="2018-12" db="EMBL/GenBank/DDBJ databases">
        <title>three novel Halomonas strain isolated from plants.</title>
        <authorList>
            <person name="Sun C."/>
        </authorList>
    </citation>
    <scope>NUCLEOTIDE SEQUENCE [LARGE SCALE GENOMIC DNA]</scope>
    <source>
        <strain evidence="1 2">JCM 18142</strain>
    </source>
</reference>
<dbReference type="OrthoDB" id="9816185at2"/>
<dbReference type="EMBL" id="RZHF01000015">
    <property type="protein sequence ID" value="RUR31159.1"/>
    <property type="molecule type" value="Genomic_DNA"/>
</dbReference>